<evidence type="ECO:0008006" key="3">
    <source>
        <dbReference type="Google" id="ProtNLM"/>
    </source>
</evidence>
<feature type="non-terminal residue" evidence="2">
    <location>
        <position position="1"/>
    </location>
</feature>
<feature type="compositionally biased region" description="Polar residues" evidence="1">
    <location>
        <begin position="188"/>
        <end position="197"/>
    </location>
</feature>
<name>A0A1B6FHQ3_9HEMI</name>
<feature type="region of interest" description="Disordered" evidence="1">
    <location>
        <begin position="184"/>
        <end position="234"/>
    </location>
</feature>
<gene>
    <name evidence="2" type="ORF">g.3979</name>
</gene>
<proteinExistence type="predicted"/>
<evidence type="ECO:0000256" key="1">
    <source>
        <dbReference type="SAM" id="MobiDB-lite"/>
    </source>
</evidence>
<protein>
    <recommendedName>
        <fullName evidence="3">Tesmin/TSO1-like CXC domain-containing protein</fullName>
    </recommendedName>
</protein>
<sequence>ITTLTKNPHLLDVVRVFKSQDATPSMIDAAGEHFLLQLYGCKDATITTLNEWRYKCFIKSALTTKSNIASLPPSKEAAKQHSYRSYHQIQQWLGVMKDARYWGWKKGPSGLIPVTTFQPPAPVSVLKLISCKCKTGCRGCRKSGLICSVLCVNCSGACDNRCQQEQHDEDLDESDIFQEMMDEDLDQSQEAGCTPLSNAEEIEIPLDQNKQDEEEEFHESKNYETPTSPKRRRF</sequence>
<dbReference type="AlphaFoldDB" id="A0A1B6FHQ3"/>
<dbReference type="EMBL" id="GECZ01020033">
    <property type="protein sequence ID" value="JAS49736.1"/>
    <property type="molecule type" value="Transcribed_RNA"/>
</dbReference>
<reference evidence="2" key="1">
    <citation type="submission" date="2015-11" db="EMBL/GenBank/DDBJ databases">
        <title>De novo transcriptome assembly of four potential Pierce s Disease insect vectors from Arizona vineyards.</title>
        <authorList>
            <person name="Tassone E.E."/>
        </authorList>
    </citation>
    <scope>NUCLEOTIDE SEQUENCE</scope>
</reference>
<evidence type="ECO:0000313" key="2">
    <source>
        <dbReference type="EMBL" id="JAS49736.1"/>
    </source>
</evidence>
<accession>A0A1B6FHQ3</accession>
<organism evidence="2">
    <name type="scientific">Cuerna arida</name>
    <dbReference type="NCBI Taxonomy" id="1464854"/>
    <lineage>
        <taxon>Eukaryota</taxon>
        <taxon>Metazoa</taxon>
        <taxon>Ecdysozoa</taxon>
        <taxon>Arthropoda</taxon>
        <taxon>Hexapoda</taxon>
        <taxon>Insecta</taxon>
        <taxon>Pterygota</taxon>
        <taxon>Neoptera</taxon>
        <taxon>Paraneoptera</taxon>
        <taxon>Hemiptera</taxon>
        <taxon>Auchenorrhyncha</taxon>
        <taxon>Membracoidea</taxon>
        <taxon>Cicadellidae</taxon>
        <taxon>Cicadellinae</taxon>
        <taxon>Proconiini</taxon>
        <taxon>Cuerna</taxon>
    </lineage>
</organism>